<evidence type="ECO:0000256" key="1">
    <source>
        <dbReference type="SAM" id="MobiDB-lite"/>
    </source>
</evidence>
<feature type="region of interest" description="Disordered" evidence="1">
    <location>
        <begin position="312"/>
        <end position="376"/>
    </location>
</feature>
<dbReference type="Proteomes" id="UP000054196">
    <property type="component" value="Unassembled WGS sequence"/>
</dbReference>
<feature type="compositionally biased region" description="Low complexity" evidence="1">
    <location>
        <begin position="255"/>
        <end position="271"/>
    </location>
</feature>
<feature type="compositionally biased region" description="Low complexity" evidence="1">
    <location>
        <begin position="326"/>
        <end position="337"/>
    </location>
</feature>
<feature type="compositionally biased region" description="Basic and acidic residues" evidence="1">
    <location>
        <begin position="11"/>
        <end position="28"/>
    </location>
</feature>
<dbReference type="GeneID" id="18880396"/>
<feature type="region of interest" description="Disordered" evidence="1">
    <location>
        <begin position="1"/>
        <end position="93"/>
    </location>
</feature>
<keyword evidence="3" id="KW-1185">Reference proteome</keyword>
<feature type="region of interest" description="Disordered" evidence="1">
    <location>
        <begin position="561"/>
        <end position="625"/>
    </location>
</feature>
<feature type="compositionally biased region" description="Polar residues" evidence="1">
    <location>
        <begin position="1"/>
        <end position="10"/>
    </location>
</feature>
<feature type="region of interest" description="Disordered" evidence="1">
    <location>
        <begin position="247"/>
        <end position="271"/>
    </location>
</feature>
<name>R7S0J0_PUNST</name>
<feature type="compositionally biased region" description="Basic and acidic residues" evidence="1">
    <location>
        <begin position="344"/>
        <end position="356"/>
    </location>
</feature>
<dbReference type="EMBL" id="JH687643">
    <property type="protein sequence ID" value="EIN03317.1"/>
    <property type="molecule type" value="Genomic_DNA"/>
</dbReference>
<evidence type="ECO:0000313" key="3">
    <source>
        <dbReference type="Proteomes" id="UP000054196"/>
    </source>
</evidence>
<gene>
    <name evidence="2" type="ORF">PUNSTDRAFT_139664</name>
</gene>
<reference evidence="3" key="1">
    <citation type="journal article" date="2012" name="Science">
        <title>The Paleozoic origin of enzymatic lignin decomposition reconstructed from 31 fungal genomes.</title>
        <authorList>
            <person name="Floudas D."/>
            <person name="Binder M."/>
            <person name="Riley R."/>
            <person name="Barry K."/>
            <person name="Blanchette R.A."/>
            <person name="Henrissat B."/>
            <person name="Martinez A.T."/>
            <person name="Otillar R."/>
            <person name="Spatafora J.W."/>
            <person name="Yadav J.S."/>
            <person name="Aerts A."/>
            <person name="Benoit I."/>
            <person name="Boyd A."/>
            <person name="Carlson A."/>
            <person name="Copeland A."/>
            <person name="Coutinho P.M."/>
            <person name="de Vries R.P."/>
            <person name="Ferreira P."/>
            <person name="Findley K."/>
            <person name="Foster B."/>
            <person name="Gaskell J."/>
            <person name="Glotzer D."/>
            <person name="Gorecki P."/>
            <person name="Heitman J."/>
            <person name="Hesse C."/>
            <person name="Hori C."/>
            <person name="Igarashi K."/>
            <person name="Jurgens J.A."/>
            <person name="Kallen N."/>
            <person name="Kersten P."/>
            <person name="Kohler A."/>
            <person name="Kuees U."/>
            <person name="Kumar T.K.A."/>
            <person name="Kuo A."/>
            <person name="LaButti K."/>
            <person name="Larrondo L.F."/>
            <person name="Lindquist E."/>
            <person name="Ling A."/>
            <person name="Lombard V."/>
            <person name="Lucas S."/>
            <person name="Lundell T."/>
            <person name="Martin R."/>
            <person name="McLaughlin D.J."/>
            <person name="Morgenstern I."/>
            <person name="Morin E."/>
            <person name="Murat C."/>
            <person name="Nagy L.G."/>
            <person name="Nolan M."/>
            <person name="Ohm R.A."/>
            <person name="Patyshakuliyeva A."/>
            <person name="Rokas A."/>
            <person name="Ruiz-Duenas F.J."/>
            <person name="Sabat G."/>
            <person name="Salamov A."/>
            <person name="Samejima M."/>
            <person name="Schmutz J."/>
            <person name="Slot J.C."/>
            <person name="St John F."/>
            <person name="Stenlid J."/>
            <person name="Sun H."/>
            <person name="Sun S."/>
            <person name="Syed K."/>
            <person name="Tsang A."/>
            <person name="Wiebenga A."/>
            <person name="Young D."/>
            <person name="Pisabarro A."/>
            <person name="Eastwood D.C."/>
            <person name="Martin F."/>
            <person name="Cullen D."/>
            <person name="Grigoriev I.V."/>
            <person name="Hibbett D.S."/>
        </authorList>
    </citation>
    <scope>NUCLEOTIDE SEQUENCE [LARGE SCALE GENOMIC DNA]</scope>
    <source>
        <strain evidence="3">HHB-11173 SS5</strain>
    </source>
</reference>
<feature type="compositionally biased region" description="Polar residues" evidence="1">
    <location>
        <begin position="78"/>
        <end position="93"/>
    </location>
</feature>
<dbReference type="HOGENOM" id="CLU_371360_0_0_1"/>
<sequence>MGLTTDNGLSENRERAGPERHRWREKPPQDAPHVLATRLPVMEECDSRSYLSATPPPRRPTTDTDTDTDTDNLLDNIATPSNSQLARTQSRGNSLDLDYDECQRVQACIDAAIRPGQGTPHARSDSPDLAAVTDHQQFLLSLGDPYHARLFTRPLRGGEWTPLEDSIAHLPTGMRRLLGTYGTFEVTLTTSDNRRTRVLVTLAHPRTAPEHTPSPDLARLHQEPTDIDHRHELDLPHEASSGRIDSREHLQAPGPSDNSDPLHLSSSPLDLPHAHRGRIVELDDAGEYIGSTQTLSDSNISRHPARPLLHRTIAGRSPPAGASILEPTISTTTSDTSEPPPVEAYHERHPDSRTEEMPATPRSRLCERGRSSPVRTVAESSRTSVIYDVSLKIQSLGMCRAKIRSRSQRDRWVETPNLVRSTQDPGRLAEHLNAAALFLEEVHPPDGSDAVLYIIVAPSPYANEPDDSPADGSGTNTPDRLQDVPPEDPRRWPPSFRRSDQMPHSPCERDTGLPPDGPSEDIRSTEDAITRYTRYLISRTPQANPSDVPFLQHVRYRSAEIGSRPFATRPNGDEASTSRNLTHHPDNTADDSRRQDTHFDSRTRALRRTIGEHTPTLDEKGRPHSKARLWNRRLSSSLCYPTAFLGNPYDSLTEPAVQALTTSIKAQSIKLHASLESAPYVSCATQDSDDEPHARCVPVSASRNDFSTGFFALDDSLATAHTRLQRDSQRTARYRTQGQYDVRYSYPPL</sequence>
<dbReference type="RefSeq" id="XP_007389454.1">
    <property type="nucleotide sequence ID" value="XM_007389392.1"/>
</dbReference>
<feature type="compositionally biased region" description="Basic and acidic residues" evidence="1">
    <location>
        <begin position="487"/>
        <end position="511"/>
    </location>
</feature>
<evidence type="ECO:0000313" key="2">
    <source>
        <dbReference type="EMBL" id="EIN03317.1"/>
    </source>
</evidence>
<protein>
    <submittedName>
        <fullName evidence="2">Uncharacterized protein</fullName>
    </submittedName>
</protein>
<dbReference type="AlphaFoldDB" id="R7S0J0"/>
<dbReference type="KEGG" id="psq:PUNSTDRAFT_139664"/>
<feature type="region of interest" description="Disordered" evidence="1">
    <location>
        <begin position="462"/>
        <end position="523"/>
    </location>
</feature>
<organism evidence="2 3">
    <name type="scientific">Punctularia strigosozonata (strain HHB-11173)</name>
    <name type="common">White-rot fungus</name>
    <dbReference type="NCBI Taxonomy" id="741275"/>
    <lineage>
        <taxon>Eukaryota</taxon>
        <taxon>Fungi</taxon>
        <taxon>Dikarya</taxon>
        <taxon>Basidiomycota</taxon>
        <taxon>Agaricomycotina</taxon>
        <taxon>Agaricomycetes</taxon>
        <taxon>Corticiales</taxon>
        <taxon>Punctulariaceae</taxon>
        <taxon>Punctularia</taxon>
    </lineage>
</organism>
<proteinExistence type="predicted"/>
<feature type="compositionally biased region" description="Basic and acidic residues" evidence="1">
    <location>
        <begin position="583"/>
        <end position="622"/>
    </location>
</feature>
<accession>R7S0J0</accession>